<name>A0A0F8WS97_9ZZZZ</name>
<sequence length="53" mass="5579">EDPVDEVIGTLCACGVYNKSLTSVTTFAMHCTSKSKNAADVKVVFSALQKLAS</sequence>
<reference evidence="1" key="1">
    <citation type="journal article" date="2015" name="Nature">
        <title>Complex archaea that bridge the gap between prokaryotes and eukaryotes.</title>
        <authorList>
            <person name="Spang A."/>
            <person name="Saw J.H."/>
            <person name="Jorgensen S.L."/>
            <person name="Zaremba-Niedzwiedzka K."/>
            <person name="Martijn J."/>
            <person name="Lind A.E."/>
            <person name="van Eijk R."/>
            <person name="Schleper C."/>
            <person name="Guy L."/>
            <person name="Ettema T.J."/>
        </authorList>
    </citation>
    <scope>NUCLEOTIDE SEQUENCE</scope>
</reference>
<comment type="caution">
    <text evidence="1">The sequence shown here is derived from an EMBL/GenBank/DDBJ whole genome shotgun (WGS) entry which is preliminary data.</text>
</comment>
<dbReference type="EMBL" id="LAZR01063428">
    <property type="protein sequence ID" value="KKK59538.1"/>
    <property type="molecule type" value="Genomic_DNA"/>
</dbReference>
<accession>A0A0F8WS97</accession>
<proteinExistence type="predicted"/>
<feature type="non-terminal residue" evidence="1">
    <location>
        <position position="1"/>
    </location>
</feature>
<evidence type="ECO:0000313" key="1">
    <source>
        <dbReference type="EMBL" id="KKK59538.1"/>
    </source>
</evidence>
<protein>
    <submittedName>
        <fullName evidence="1">Uncharacterized protein</fullName>
    </submittedName>
</protein>
<dbReference type="AlphaFoldDB" id="A0A0F8WS97"/>
<organism evidence="1">
    <name type="scientific">marine sediment metagenome</name>
    <dbReference type="NCBI Taxonomy" id="412755"/>
    <lineage>
        <taxon>unclassified sequences</taxon>
        <taxon>metagenomes</taxon>
        <taxon>ecological metagenomes</taxon>
    </lineage>
</organism>
<gene>
    <name evidence="1" type="ORF">LCGC14_3033380</name>
</gene>